<organism evidence="1 2">
    <name type="scientific">Infirmifilum lucidum</name>
    <dbReference type="NCBI Taxonomy" id="2776706"/>
    <lineage>
        <taxon>Archaea</taxon>
        <taxon>Thermoproteota</taxon>
        <taxon>Thermoprotei</taxon>
        <taxon>Thermofilales</taxon>
        <taxon>Thermofilaceae</taxon>
        <taxon>Infirmifilum</taxon>
    </lineage>
</organism>
<dbReference type="RefSeq" id="WP_192818288.1">
    <property type="nucleotide sequence ID" value="NZ_CP062310.1"/>
</dbReference>
<dbReference type="SUPFAM" id="SSF54285">
    <property type="entry name" value="MoaD/ThiS"/>
    <property type="match status" value="1"/>
</dbReference>
<dbReference type="SUPFAM" id="SSF54690">
    <property type="entry name" value="Molybdopterin synthase subunit MoaE"/>
    <property type="match status" value="1"/>
</dbReference>
<dbReference type="Gene3D" id="3.10.20.30">
    <property type="match status" value="1"/>
</dbReference>
<dbReference type="CDD" id="cd00754">
    <property type="entry name" value="Ubl_MoaD"/>
    <property type="match status" value="1"/>
</dbReference>
<dbReference type="InParanoid" id="A0A7L9FHB1"/>
<dbReference type="InterPro" id="IPR003448">
    <property type="entry name" value="Mopterin_biosynth_MoaE"/>
</dbReference>
<keyword evidence="2" id="KW-1185">Reference proteome</keyword>
<dbReference type="GeneID" id="59149429"/>
<sequence length="230" mass="25776">MQVKVKFISLFRDIVGHSDDVLEVPEAENTLSRVLSIISEKYPRLKEYISSGEFVVLVNSKVAEPNDSVREGDEVIIMPPISGGSHFAFVDRVDPIALLDGMLKALDDKAGAVAIFIGRVKGVVDGKIVNELHYETLEPLSTSTLAKIGEEESQKHMLLYTAIYHKRGPAKPGEPVLFIGVAAEGRREALEALREVLERVKHEAYVWKLERREDGEYWIIGDRKRVPRLS</sequence>
<dbReference type="Gene3D" id="3.90.1170.40">
    <property type="entry name" value="Molybdopterin biosynthesis MoaE subunit"/>
    <property type="match status" value="1"/>
</dbReference>
<accession>A0A7L9FHB1</accession>
<proteinExistence type="predicted"/>
<evidence type="ECO:0000313" key="1">
    <source>
        <dbReference type="EMBL" id="QOJ78316.1"/>
    </source>
</evidence>
<name>A0A7L9FHB1_9CREN</name>
<dbReference type="GO" id="GO:0006777">
    <property type="term" value="P:Mo-molybdopterin cofactor biosynthetic process"/>
    <property type="evidence" value="ECO:0007669"/>
    <property type="project" value="InterPro"/>
</dbReference>
<dbReference type="CDD" id="cd00756">
    <property type="entry name" value="MoaE"/>
    <property type="match status" value="1"/>
</dbReference>
<dbReference type="InterPro" id="IPR036563">
    <property type="entry name" value="MoaE_sf"/>
</dbReference>
<dbReference type="Pfam" id="PF02391">
    <property type="entry name" value="MoaE"/>
    <property type="match status" value="1"/>
</dbReference>
<dbReference type="Pfam" id="PF02597">
    <property type="entry name" value="ThiS"/>
    <property type="match status" value="1"/>
</dbReference>
<protein>
    <submittedName>
        <fullName evidence="1">Molybdenum cofactor biosynthesis protein MoaE</fullName>
    </submittedName>
</protein>
<dbReference type="InterPro" id="IPR012675">
    <property type="entry name" value="Beta-grasp_dom_sf"/>
</dbReference>
<dbReference type="InterPro" id="IPR016155">
    <property type="entry name" value="Mopterin_synth/thiamin_S_b"/>
</dbReference>
<dbReference type="InterPro" id="IPR003749">
    <property type="entry name" value="ThiS/MoaD-like"/>
</dbReference>
<gene>
    <name evidence="1" type="ORF">IG193_05995</name>
</gene>
<dbReference type="Proteomes" id="UP000594121">
    <property type="component" value="Chromosome"/>
</dbReference>
<evidence type="ECO:0000313" key="2">
    <source>
        <dbReference type="Proteomes" id="UP000594121"/>
    </source>
</evidence>
<reference evidence="1 2" key="1">
    <citation type="submission" date="2020-10" db="EMBL/GenBank/DDBJ databases">
        <title>Thermofilum lucidum 3507LT sp. nov. a novel member of Thermofilaceae family isolated from Chile hot spring, and proposal of description order Thermofilales.</title>
        <authorList>
            <person name="Zayulina K.S."/>
            <person name="Elcheninov A.G."/>
            <person name="Toshchakov S.V."/>
            <person name="Kublanov I.V."/>
        </authorList>
    </citation>
    <scope>NUCLEOTIDE SEQUENCE [LARGE SCALE GENOMIC DNA]</scope>
    <source>
        <strain evidence="1 2">3507LT</strain>
    </source>
</reference>
<dbReference type="AlphaFoldDB" id="A0A7L9FHB1"/>
<dbReference type="PANTHER" id="PTHR23404">
    <property type="entry name" value="MOLYBDOPTERIN SYNTHASE RELATED"/>
    <property type="match status" value="1"/>
</dbReference>
<dbReference type="KEGG" id="thel:IG193_05995"/>
<dbReference type="FunCoup" id="A0A7L9FHB1">
    <property type="interactions" value="43"/>
</dbReference>
<dbReference type="EMBL" id="CP062310">
    <property type="protein sequence ID" value="QOJ78316.1"/>
    <property type="molecule type" value="Genomic_DNA"/>
</dbReference>